<dbReference type="AlphaFoldDB" id="A0A1J9PFF6"/>
<dbReference type="VEuPathDB" id="FungiDB:AJ78_04965"/>
<dbReference type="EMBL" id="LGRN01000202">
    <property type="protein sequence ID" value="OJD14710.1"/>
    <property type="molecule type" value="Genomic_DNA"/>
</dbReference>
<sequence length="171" mass="19219">MTSRIATETLVVDFMINLLGGLACLLQPLAYRTVCVVNAFETTYQFGPLLNGSIASNHVQFRARLDESIPFSLPPDKNLPEMVILKAKRAPHEPGQGVTVVGQQSMKHPRNPGNYHTFMIAQDFLFFYISIGTYDKGYLNYFSSPGVRLNHYAKKDALRVTKGLQLIQQRL</sequence>
<dbReference type="OrthoDB" id="4206437at2759"/>
<reference evidence="1 2" key="1">
    <citation type="submission" date="2015-07" db="EMBL/GenBank/DDBJ databases">
        <title>Emmonsia species relationships and genome sequence.</title>
        <authorList>
            <consortium name="The Broad Institute Genomics Platform"/>
            <person name="Cuomo C.A."/>
            <person name="Munoz J.F."/>
            <person name="Imamovic A."/>
            <person name="Priest M.E."/>
            <person name="Young S."/>
            <person name="Clay O.K."/>
            <person name="McEwen J.G."/>
        </authorList>
    </citation>
    <scope>NUCLEOTIDE SEQUENCE [LARGE SCALE GENOMIC DNA]</scope>
    <source>
        <strain evidence="1 2">UAMH 9510</strain>
    </source>
</reference>
<dbReference type="PROSITE" id="PS51257">
    <property type="entry name" value="PROKAR_LIPOPROTEIN"/>
    <property type="match status" value="1"/>
</dbReference>
<evidence type="ECO:0000313" key="2">
    <source>
        <dbReference type="Proteomes" id="UP000182235"/>
    </source>
</evidence>
<name>A0A1J9PFF6_9EURO</name>
<comment type="caution">
    <text evidence="1">The sequence shown here is derived from an EMBL/GenBank/DDBJ whole genome shotgun (WGS) entry which is preliminary data.</text>
</comment>
<organism evidence="1 2">
    <name type="scientific">Emergomyces pasteurianus Ep9510</name>
    <dbReference type="NCBI Taxonomy" id="1447872"/>
    <lineage>
        <taxon>Eukaryota</taxon>
        <taxon>Fungi</taxon>
        <taxon>Dikarya</taxon>
        <taxon>Ascomycota</taxon>
        <taxon>Pezizomycotina</taxon>
        <taxon>Eurotiomycetes</taxon>
        <taxon>Eurotiomycetidae</taxon>
        <taxon>Onygenales</taxon>
        <taxon>Ajellomycetaceae</taxon>
        <taxon>Emergomyces</taxon>
    </lineage>
</organism>
<gene>
    <name evidence="1" type="ORF">AJ78_04965</name>
</gene>
<protein>
    <submittedName>
        <fullName evidence="1">Uncharacterized protein</fullName>
    </submittedName>
</protein>
<proteinExistence type="predicted"/>
<keyword evidence="2" id="KW-1185">Reference proteome</keyword>
<accession>A0A1J9PFF6</accession>
<evidence type="ECO:0000313" key="1">
    <source>
        <dbReference type="EMBL" id="OJD14710.1"/>
    </source>
</evidence>
<dbReference type="Proteomes" id="UP000182235">
    <property type="component" value="Unassembled WGS sequence"/>
</dbReference>